<dbReference type="Proteomes" id="UP000033109">
    <property type="component" value="Chromosome"/>
</dbReference>
<dbReference type="EMBL" id="CP009621">
    <property type="protein sequence ID" value="AKD05207.1"/>
    <property type="molecule type" value="Genomic_DNA"/>
</dbReference>
<dbReference type="PANTHER" id="PTHR21432:SF20">
    <property type="entry name" value="ACETYL-COA HYDROLASE"/>
    <property type="match status" value="1"/>
</dbReference>
<sequence>MSEIKATYKTAEEALSVIKSGDRVFVQGSAATPQFLISKLADRADELRNVELVSITTYGEIPLAEERFKDSFFINSLFVSANVRDAVNGGRGDYTPIFLSEIPHLFRSGILPLDVAIVHVSPPDKHGYCSLGVSVDVTREAVLSAKYVIAQVNPQMPRTHGDGLIHINQLDVLVEIDEELPEVDYSLRITSVEETIARYISEMVEDGATLQMGIGAIPDAVLSSLTNHKELGIHTEMMSNGVMQLVEKGVITNEHKYRHPGRIATGFIVGNRKLYDFVDDNPLILMQRTDYVNDVTIIRSNPKVTAINSAIEIDLTGQVVSDTIGKYQFSGIGGQMDFIRGAALSPGGKPIIALPSVTRKGISRITPLINEGAAVTTTRAHVHYVVTEYGVAYLYGKNLRQRAKALIDIAHPDHRERLEREAVDRYGFL</sequence>
<dbReference type="Gene3D" id="3.40.1080.10">
    <property type="entry name" value="Glutaconate Coenzyme A-transferase"/>
    <property type="match status" value="1"/>
</dbReference>
<organism evidence="5 6">
    <name type="scientific">Pontibacter korlensis</name>
    <dbReference type="NCBI Taxonomy" id="400092"/>
    <lineage>
        <taxon>Bacteria</taxon>
        <taxon>Pseudomonadati</taxon>
        <taxon>Bacteroidota</taxon>
        <taxon>Cytophagia</taxon>
        <taxon>Cytophagales</taxon>
        <taxon>Hymenobacteraceae</taxon>
        <taxon>Pontibacter</taxon>
    </lineage>
</organism>
<dbReference type="Pfam" id="PF13336">
    <property type="entry name" value="AcetylCoA_hyd_C"/>
    <property type="match status" value="1"/>
</dbReference>
<dbReference type="GO" id="GO:0008775">
    <property type="term" value="F:acetate CoA-transferase activity"/>
    <property type="evidence" value="ECO:0007669"/>
    <property type="project" value="InterPro"/>
</dbReference>
<dbReference type="Gene3D" id="3.40.1080.20">
    <property type="entry name" value="Acetyl-CoA hydrolase/transferase C-terminal domain"/>
    <property type="match status" value="1"/>
</dbReference>
<evidence type="ECO:0000313" key="5">
    <source>
        <dbReference type="EMBL" id="AKD05207.1"/>
    </source>
</evidence>
<feature type="domain" description="Acetyl-CoA hydrolase/transferase N-terminal" evidence="3">
    <location>
        <begin position="9"/>
        <end position="178"/>
    </location>
</feature>
<evidence type="ECO:0000256" key="2">
    <source>
        <dbReference type="ARBA" id="ARBA00022679"/>
    </source>
</evidence>
<dbReference type="InterPro" id="IPR037171">
    <property type="entry name" value="NagB/RpiA_transferase-like"/>
</dbReference>
<accession>A0A0E3UYK0</accession>
<dbReference type="Pfam" id="PF02550">
    <property type="entry name" value="AcetylCoA_hydro"/>
    <property type="match status" value="1"/>
</dbReference>
<keyword evidence="2 5" id="KW-0808">Transferase</keyword>
<dbReference type="RefSeq" id="WP_046313499.1">
    <property type="nucleotide sequence ID" value="NZ_CBCSCY010000052.1"/>
</dbReference>
<proteinExistence type="inferred from homology"/>
<dbReference type="STRING" id="400092.PKOR_21715"/>
<dbReference type="InterPro" id="IPR003702">
    <property type="entry name" value="ActCoA_hydro_N"/>
</dbReference>
<dbReference type="AlphaFoldDB" id="A0A0E3UYK0"/>
<dbReference type="OrthoDB" id="9801795at2"/>
<protein>
    <submittedName>
        <fullName evidence="5">4-hydroxybutyrate CoA-transferase</fullName>
    </submittedName>
</protein>
<gene>
    <name evidence="5" type="ORF">PKOR_21715</name>
</gene>
<evidence type="ECO:0000256" key="1">
    <source>
        <dbReference type="ARBA" id="ARBA00009632"/>
    </source>
</evidence>
<comment type="similarity">
    <text evidence="1">Belongs to the acetyl-CoA hydrolase/transferase family.</text>
</comment>
<dbReference type="KEGG" id="pko:PKOR_21715"/>
<dbReference type="SUPFAM" id="SSF100950">
    <property type="entry name" value="NagB/RpiA/CoA transferase-like"/>
    <property type="match status" value="2"/>
</dbReference>
<feature type="domain" description="Acetyl-CoA hydrolase/transferase C-terminal" evidence="4">
    <location>
        <begin position="270"/>
        <end position="422"/>
    </location>
</feature>
<dbReference type="PATRIC" id="fig|400092.3.peg.4776"/>
<dbReference type="InterPro" id="IPR046433">
    <property type="entry name" value="ActCoA_hydro"/>
</dbReference>
<dbReference type="GO" id="GO:0006083">
    <property type="term" value="P:acetate metabolic process"/>
    <property type="evidence" value="ECO:0007669"/>
    <property type="project" value="InterPro"/>
</dbReference>
<dbReference type="Gene3D" id="3.30.750.70">
    <property type="entry name" value="4-hydroxybutyrate coenzyme like domains"/>
    <property type="match status" value="1"/>
</dbReference>
<evidence type="ECO:0000259" key="3">
    <source>
        <dbReference type="Pfam" id="PF02550"/>
    </source>
</evidence>
<dbReference type="InterPro" id="IPR038460">
    <property type="entry name" value="AcetylCoA_hyd_C_sf"/>
</dbReference>
<dbReference type="InterPro" id="IPR026888">
    <property type="entry name" value="AcetylCoA_hyd_C"/>
</dbReference>
<evidence type="ECO:0000259" key="4">
    <source>
        <dbReference type="Pfam" id="PF13336"/>
    </source>
</evidence>
<dbReference type="HOGENOM" id="CLU_030703_1_1_10"/>
<name>A0A0E3UYK0_9BACT</name>
<reference evidence="5 6" key="1">
    <citation type="journal article" date="2015" name="Sci. Rep.">
        <title>Unraveling adaptation of Pontibacter korlensis to radiation and infertility in desert through complete genome and comparative transcriptomic analysis.</title>
        <authorList>
            <person name="Dai J."/>
            <person name="Dai W."/>
            <person name="Qiu C."/>
            <person name="Yang Z."/>
            <person name="Zhang Y."/>
            <person name="Zhou M."/>
            <person name="Zhang L."/>
            <person name="Fang C."/>
            <person name="Gao Q."/>
            <person name="Yang Q."/>
            <person name="Li X."/>
            <person name="Wang Z."/>
            <person name="Wang Z."/>
            <person name="Jia Z."/>
            <person name="Chen X."/>
        </authorList>
    </citation>
    <scope>NUCLEOTIDE SEQUENCE [LARGE SCALE GENOMIC DNA]</scope>
    <source>
        <strain evidence="5 6">X14-1T</strain>
    </source>
</reference>
<keyword evidence="6" id="KW-1185">Reference proteome</keyword>
<evidence type="ECO:0000313" key="6">
    <source>
        <dbReference type="Proteomes" id="UP000033109"/>
    </source>
</evidence>
<dbReference type="PANTHER" id="PTHR21432">
    <property type="entry name" value="ACETYL-COA HYDROLASE-RELATED"/>
    <property type="match status" value="1"/>
</dbReference>